<dbReference type="SMART" id="SM00404">
    <property type="entry name" value="PTPc_motif"/>
    <property type="match status" value="1"/>
</dbReference>
<dbReference type="GO" id="GO:0005886">
    <property type="term" value="C:plasma membrane"/>
    <property type="evidence" value="ECO:0007669"/>
    <property type="project" value="TreeGrafter"/>
</dbReference>
<accession>A0A9P0VW74</accession>
<dbReference type="GO" id="GO:0042995">
    <property type="term" value="C:cell projection"/>
    <property type="evidence" value="ECO:0007669"/>
    <property type="project" value="TreeGrafter"/>
</dbReference>
<evidence type="ECO:0000256" key="1">
    <source>
        <dbReference type="ARBA" id="ARBA00013015"/>
    </source>
</evidence>
<dbReference type="InterPro" id="IPR029023">
    <property type="entry name" value="Tensin_phosphatase"/>
</dbReference>
<dbReference type="InterPro" id="IPR051281">
    <property type="entry name" value="Dual-spec_lipid-protein_phosph"/>
</dbReference>
<dbReference type="SUPFAM" id="SSF52799">
    <property type="entry name" value="(Phosphotyrosine protein) phosphatases II"/>
    <property type="match status" value="1"/>
</dbReference>
<dbReference type="Pfam" id="PF00782">
    <property type="entry name" value="DSPc"/>
    <property type="match status" value="1"/>
</dbReference>
<dbReference type="GO" id="GO:0005829">
    <property type="term" value="C:cytosol"/>
    <property type="evidence" value="ECO:0007669"/>
    <property type="project" value="TreeGrafter"/>
</dbReference>
<dbReference type="PROSITE" id="PS50056">
    <property type="entry name" value="TYR_PHOSPHATASE_2"/>
    <property type="match status" value="1"/>
</dbReference>
<dbReference type="InterPro" id="IPR000340">
    <property type="entry name" value="Dual-sp_phosphatase_cat-dom"/>
</dbReference>
<evidence type="ECO:0000256" key="3">
    <source>
        <dbReference type="ARBA" id="ARBA00022912"/>
    </source>
</evidence>
<dbReference type="AlphaFoldDB" id="A0A9P0VW74"/>
<dbReference type="InterPro" id="IPR000387">
    <property type="entry name" value="Tyr_Pase_dom"/>
</dbReference>
<keyword evidence="3" id="KW-0904">Protein phosphatase</keyword>
<dbReference type="Proteomes" id="UP000837801">
    <property type="component" value="Unassembled WGS sequence"/>
</dbReference>
<dbReference type="CDD" id="cd14497">
    <property type="entry name" value="PTP_PTEN-like"/>
    <property type="match status" value="1"/>
</dbReference>
<dbReference type="GO" id="GO:0004725">
    <property type="term" value="F:protein tyrosine phosphatase activity"/>
    <property type="evidence" value="ECO:0007669"/>
    <property type="project" value="TreeGrafter"/>
</dbReference>
<evidence type="ECO:0000256" key="2">
    <source>
        <dbReference type="ARBA" id="ARBA00022801"/>
    </source>
</evidence>
<name>A0A9P0VW74_9ASCO</name>
<dbReference type="InterPro" id="IPR003595">
    <property type="entry name" value="Tyr_Pase_cat"/>
</dbReference>
<feature type="domain" description="Phosphatase tensin-type" evidence="5">
    <location>
        <begin position="16"/>
        <end position="190"/>
    </location>
</feature>
<evidence type="ECO:0000313" key="6">
    <source>
        <dbReference type="EMBL" id="CAH2350688.1"/>
    </source>
</evidence>
<feature type="domain" description="Tyrosine specific protein phosphatases" evidence="4">
    <location>
        <begin position="106"/>
        <end position="162"/>
    </location>
</feature>
<dbReference type="GO" id="GO:0016314">
    <property type="term" value="F:phosphatidylinositol-3,4,5-trisphosphate 3-phosphatase activity"/>
    <property type="evidence" value="ECO:0007669"/>
    <property type="project" value="UniProtKB-EC"/>
</dbReference>
<organism evidence="6 7">
    <name type="scientific">[Candida] railenensis</name>
    <dbReference type="NCBI Taxonomy" id="45579"/>
    <lineage>
        <taxon>Eukaryota</taxon>
        <taxon>Fungi</taxon>
        <taxon>Dikarya</taxon>
        <taxon>Ascomycota</taxon>
        <taxon>Saccharomycotina</taxon>
        <taxon>Pichiomycetes</taxon>
        <taxon>Debaryomycetaceae</taxon>
        <taxon>Kurtzmaniella</taxon>
    </lineage>
</organism>
<dbReference type="GO" id="GO:0046856">
    <property type="term" value="P:phosphatidylinositol dephosphorylation"/>
    <property type="evidence" value="ECO:0007669"/>
    <property type="project" value="TreeGrafter"/>
</dbReference>
<reference evidence="6" key="1">
    <citation type="submission" date="2022-03" db="EMBL/GenBank/DDBJ databases">
        <authorList>
            <person name="Legras J.-L."/>
            <person name="Devillers H."/>
            <person name="Grondin C."/>
        </authorList>
    </citation>
    <scope>NUCLEOTIDE SEQUENCE</scope>
    <source>
        <strain evidence="6">CLIB 1423</strain>
    </source>
</reference>
<comment type="caution">
    <text evidence="6">The sequence shown here is derived from an EMBL/GenBank/DDBJ whole genome shotgun (WGS) entry which is preliminary data.</text>
</comment>
<dbReference type="InterPro" id="IPR016130">
    <property type="entry name" value="Tyr_Pase_AS"/>
</dbReference>
<dbReference type="InterPro" id="IPR020422">
    <property type="entry name" value="TYR_PHOSPHATASE_DUAL_dom"/>
</dbReference>
<dbReference type="GO" id="GO:0005634">
    <property type="term" value="C:nucleus"/>
    <property type="evidence" value="ECO:0007669"/>
    <property type="project" value="TreeGrafter"/>
</dbReference>
<dbReference type="PROSITE" id="PS51181">
    <property type="entry name" value="PPASE_TENSIN"/>
    <property type="match status" value="1"/>
</dbReference>
<keyword evidence="2" id="KW-0378">Hydrolase</keyword>
<sequence>MKSFIRSIVSSPRQLHYDSESGVQLDLSYITSRIIVCSGPVNSSIKSIYRYPVNSLVKFLNANHGVNWHIWNFRGEEQGYENADVLDKMTYLPFPDHQPPSLKIIEEAVRGIDQFLEENKNNVAILHCKAGKGRSGTLCCAYLMYKHHYDVSTSITLYTSKRMQPFAGDGVSIKSQIRYLKYWGECLNNKDLYKFAIKNSTKVAEYTLDTIRLEGPVEWLLSKSQVQKLSLQLFTYRIRKDIYPTKGNRSRQRGSVSSLSLPSVLELGVEIQPIYKVEERDVFLGDDYILIKPFESFSIDSEDIQIIVKGLFYFWFNIKCESMKNSQPNEVSLTWDEIDGYKGTELKGPKLFESMKVTWH</sequence>
<dbReference type="SMART" id="SM00195">
    <property type="entry name" value="DSPc"/>
    <property type="match status" value="1"/>
</dbReference>
<evidence type="ECO:0000259" key="4">
    <source>
        <dbReference type="PROSITE" id="PS50056"/>
    </source>
</evidence>
<dbReference type="OrthoDB" id="16692at2759"/>
<dbReference type="PANTHER" id="PTHR12305:SF81">
    <property type="entry name" value="PHOSPHATIDYLINOSITOL 3,4,5-TRISPHOSPHATE 3-PHOSPHATASE AND DUAL-SPECIFICITY PROTEIN PHOSPHATASE PTEN"/>
    <property type="match status" value="1"/>
</dbReference>
<proteinExistence type="predicted"/>
<dbReference type="GO" id="GO:0043491">
    <property type="term" value="P:phosphatidylinositol 3-kinase/protein kinase B signal transduction"/>
    <property type="evidence" value="ECO:0007669"/>
    <property type="project" value="TreeGrafter"/>
</dbReference>
<dbReference type="PROSITE" id="PS00383">
    <property type="entry name" value="TYR_PHOSPHATASE_1"/>
    <property type="match status" value="1"/>
</dbReference>
<gene>
    <name evidence="6" type="ORF">CLIB1423_02S02850</name>
</gene>
<dbReference type="EMBL" id="CAKXYY010000002">
    <property type="protein sequence ID" value="CAH2350688.1"/>
    <property type="molecule type" value="Genomic_DNA"/>
</dbReference>
<evidence type="ECO:0000313" key="7">
    <source>
        <dbReference type="Proteomes" id="UP000837801"/>
    </source>
</evidence>
<protein>
    <recommendedName>
        <fullName evidence="1">phosphatidylinositol-3,4,5-trisphosphate 3-phosphatase</fullName>
        <ecNumber evidence="1">3.1.3.67</ecNumber>
    </recommendedName>
</protein>
<dbReference type="Gene3D" id="3.90.190.10">
    <property type="entry name" value="Protein tyrosine phosphatase superfamily"/>
    <property type="match status" value="1"/>
</dbReference>
<dbReference type="EC" id="3.1.3.67" evidence="1"/>
<evidence type="ECO:0000259" key="5">
    <source>
        <dbReference type="PROSITE" id="PS51181"/>
    </source>
</evidence>
<dbReference type="GO" id="GO:0051896">
    <property type="term" value="P:regulation of phosphatidylinositol 3-kinase/protein kinase B signal transduction"/>
    <property type="evidence" value="ECO:0007669"/>
    <property type="project" value="TreeGrafter"/>
</dbReference>
<dbReference type="InterPro" id="IPR029021">
    <property type="entry name" value="Prot-tyrosine_phosphatase-like"/>
</dbReference>
<keyword evidence="7" id="KW-1185">Reference proteome</keyword>
<dbReference type="PANTHER" id="PTHR12305">
    <property type="entry name" value="PHOSPHATASE WITH HOMOLOGY TO TENSIN"/>
    <property type="match status" value="1"/>
</dbReference>